<organism evidence="2 3">
    <name type="scientific">Mycena metata</name>
    <dbReference type="NCBI Taxonomy" id="1033252"/>
    <lineage>
        <taxon>Eukaryota</taxon>
        <taxon>Fungi</taxon>
        <taxon>Dikarya</taxon>
        <taxon>Basidiomycota</taxon>
        <taxon>Agaricomycotina</taxon>
        <taxon>Agaricomycetes</taxon>
        <taxon>Agaricomycetidae</taxon>
        <taxon>Agaricales</taxon>
        <taxon>Marasmiineae</taxon>
        <taxon>Mycenaceae</taxon>
        <taxon>Mycena</taxon>
    </lineage>
</organism>
<accession>A0AAD7H3R7</accession>
<comment type="caution">
    <text evidence="2">The sequence shown here is derived from an EMBL/GenBank/DDBJ whole genome shotgun (WGS) entry which is preliminary data.</text>
</comment>
<protein>
    <submittedName>
        <fullName evidence="2">Uncharacterized protein</fullName>
    </submittedName>
</protein>
<feature type="compositionally biased region" description="Basic and acidic residues" evidence="1">
    <location>
        <begin position="200"/>
        <end position="209"/>
    </location>
</feature>
<evidence type="ECO:0000313" key="2">
    <source>
        <dbReference type="EMBL" id="KAJ7711205.1"/>
    </source>
</evidence>
<feature type="region of interest" description="Disordered" evidence="1">
    <location>
        <begin position="184"/>
        <end position="224"/>
    </location>
</feature>
<evidence type="ECO:0000313" key="3">
    <source>
        <dbReference type="Proteomes" id="UP001215598"/>
    </source>
</evidence>
<feature type="region of interest" description="Disordered" evidence="1">
    <location>
        <begin position="1"/>
        <end position="25"/>
    </location>
</feature>
<feature type="compositionally biased region" description="Polar residues" evidence="1">
    <location>
        <begin position="1"/>
        <end position="18"/>
    </location>
</feature>
<dbReference type="AlphaFoldDB" id="A0AAD7H3R7"/>
<dbReference type="Proteomes" id="UP001215598">
    <property type="component" value="Unassembled WGS sequence"/>
</dbReference>
<evidence type="ECO:0000256" key="1">
    <source>
        <dbReference type="SAM" id="MobiDB-lite"/>
    </source>
</evidence>
<dbReference type="EMBL" id="JARKIB010000401">
    <property type="protein sequence ID" value="KAJ7711205.1"/>
    <property type="molecule type" value="Genomic_DNA"/>
</dbReference>
<reference evidence="2" key="1">
    <citation type="submission" date="2023-03" db="EMBL/GenBank/DDBJ databases">
        <title>Massive genome expansion in bonnet fungi (Mycena s.s.) driven by repeated elements and novel gene families across ecological guilds.</title>
        <authorList>
            <consortium name="Lawrence Berkeley National Laboratory"/>
            <person name="Harder C.B."/>
            <person name="Miyauchi S."/>
            <person name="Viragh M."/>
            <person name="Kuo A."/>
            <person name="Thoen E."/>
            <person name="Andreopoulos B."/>
            <person name="Lu D."/>
            <person name="Skrede I."/>
            <person name="Drula E."/>
            <person name="Henrissat B."/>
            <person name="Morin E."/>
            <person name="Kohler A."/>
            <person name="Barry K."/>
            <person name="LaButti K."/>
            <person name="Morin E."/>
            <person name="Salamov A."/>
            <person name="Lipzen A."/>
            <person name="Mereny Z."/>
            <person name="Hegedus B."/>
            <person name="Baldrian P."/>
            <person name="Stursova M."/>
            <person name="Weitz H."/>
            <person name="Taylor A."/>
            <person name="Grigoriev I.V."/>
            <person name="Nagy L.G."/>
            <person name="Martin F."/>
            <person name="Kauserud H."/>
        </authorList>
    </citation>
    <scope>NUCLEOTIDE SEQUENCE</scope>
    <source>
        <strain evidence="2">CBHHK182m</strain>
    </source>
</reference>
<proteinExistence type="predicted"/>
<name>A0AAD7H3R7_9AGAR</name>
<gene>
    <name evidence="2" type="ORF">B0H16DRAFT_1819997</name>
</gene>
<keyword evidence="3" id="KW-1185">Reference proteome</keyword>
<sequence length="224" mass="23551">MSSHSIATGPSPASTPLSNYPDEEGREGTYEAIARIHPKCGLDLTATATSTTRMVHWGGTSRAMGSRPACVETIARTPRSKPFAPGALEEQGAAPYRHKPDATSVRIAMEAKEGGLTLLDKGVEDVVAARKLPEEVQERLSVLATLPVASGKGEEAGKTDAHIALHSIVSRFAIGVLCLRKRRSRTAPTTGRARRRGAKHREAERKRDGVVGAGTGAAGVSAGI</sequence>